<dbReference type="OrthoDB" id="8581632at2"/>
<feature type="transmembrane region" description="Helical" evidence="6">
    <location>
        <begin position="53"/>
        <end position="71"/>
    </location>
</feature>
<feature type="transmembrane region" description="Helical" evidence="6">
    <location>
        <begin position="83"/>
        <end position="102"/>
    </location>
</feature>
<feature type="transmembrane region" description="Helical" evidence="6">
    <location>
        <begin position="493"/>
        <end position="514"/>
    </location>
</feature>
<feature type="transmembrane region" description="Helical" evidence="6">
    <location>
        <begin position="203"/>
        <end position="224"/>
    </location>
</feature>
<keyword evidence="2" id="KW-0813">Transport</keyword>
<sequence>MPTPTTASRGPRGPYLLYLLIGSLPFSDFLQTGIVAFSAAPVMGDIAASPEEYSSVATLYAVVAIAVIAVHRQLLDRLGWRRMVQGASLFFASGAVVCGLSQGLPLFALGRVLMALGCASFLTAGRVLVNHIPLSPRRFTGIKFFASGLAWGGVAGPWLAAAALASHSWRLGFFALLLPAAIIFMLASLALDNTPHDQAKPHLALPRSLLLLIGGSFTLLHVLQRSNYDFFNGARLLWAGALLALIALAMFVWLSRRDAAAPIAFRPLAQRRYLVGLGMFALCYLVLGANNTMLPVLLQRALGLPLEVIGRYMGIGALAGVASWIVVSRLMPKSPGPTRYYLAGFAALLACGLRLSSISEAADPWRSVLPALLCNGAFVILALSTTAMQTFQTLQRDEVTFSHANQVKSMLGQFGVAAGTALATLCLQWRSSLHYAHLTESLSASNGALQPSLALLTRWFAAAQDTARAPAMALAQLGLWVNQEATLMGALDYFFAVALLAGFCMCMVAIEGLWRVRRPPR</sequence>
<feature type="transmembrane region" description="Helical" evidence="6">
    <location>
        <begin position="368"/>
        <end position="388"/>
    </location>
</feature>
<evidence type="ECO:0000256" key="5">
    <source>
        <dbReference type="ARBA" id="ARBA00023136"/>
    </source>
</evidence>
<proteinExistence type="predicted"/>
<dbReference type="Pfam" id="PF07690">
    <property type="entry name" value="MFS_1"/>
    <property type="match status" value="1"/>
</dbReference>
<comment type="subcellular location">
    <subcellularLocation>
        <location evidence="1">Membrane</location>
        <topology evidence="1">Multi-pass membrane protein</topology>
    </subcellularLocation>
</comment>
<evidence type="ECO:0000259" key="7">
    <source>
        <dbReference type="PROSITE" id="PS50850"/>
    </source>
</evidence>
<feature type="transmembrane region" description="Helical" evidence="6">
    <location>
        <begin position="108"/>
        <end position="129"/>
    </location>
</feature>
<keyword evidence="5 6" id="KW-0472">Membrane</keyword>
<protein>
    <recommendedName>
        <fullName evidence="7">Major facilitator superfamily (MFS) profile domain-containing protein</fullName>
    </recommendedName>
</protein>
<evidence type="ECO:0000256" key="1">
    <source>
        <dbReference type="ARBA" id="ARBA00004141"/>
    </source>
</evidence>
<dbReference type="PANTHER" id="PTHR42718">
    <property type="entry name" value="MAJOR FACILITATOR SUPERFAMILY MULTIDRUG TRANSPORTER MFSC"/>
    <property type="match status" value="1"/>
</dbReference>
<dbReference type="SUPFAM" id="SSF103473">
    <property type="entry name" value="MFS general substrate transporter"/>
    <property type="match status" value="1"/>
</dbReference>
<evidence type="ECO:0000313" key="8">
    <source>
        <dbReference type="EMBL" id="APW35824.1"/>
    </source>
</evidence>
<keyword evidence="9" id="KW-1185">Reference proteome</keyword>
<feature type="transmembrane region" description="Helical" evidence="6">
    <location>
        <begin position="236"/>
        <end position="254"/>
    </location>
</feature>
<dbReference type="KEGG" id="rhy:RD110_00165"/>
<dbReference type="Gene3D" id="1.20.1250.20">
    <property type="entry name" value="MFS general substrate transporter like domains"/>
    <property type="match status" value="2"/>
</dbReference>
<keyword evidence="3 6" id="KW-0812">Transmembrane</keyword>
<dbReference type="EMBL" id="CP019236">
    <property type="protein sequence ID" value="APW35824.1"/>
    <property type="molecule type" value="Genomic_DNA"/>
</dbReference>
<evidence type="ECO:0000256" key="4">
    <source>
        <dbReference type="ARBA" id="ARBA00022989"/>
    </source>
</evidence>
<feature type="transmembrane region" description="Helical" evidence="6">
    <location>
        <begin position="141"/>
        <end position="165"/>
    </location>
</feature>
<feature type="domain" description="Major facilitator superfamily (MFS) profile" evidence="7">
    <location>
        <begin position="17"/>
        <end position="466"/>
    </location>
</feature>
<name>A0A1P8JQ05_9BURK</name>
<dbReference type="InterPro" id="IPR011701">
    <property type="entry name" value="MFS"/>
</dbReference>
<dbReference type="GO" id="GO:0022857">
    <property type="term" value="F:transmembrane transporter activity"/>
    <property type="evidence" value="ECO:0007669"/>
    <property type="project" value="InterPro"/>
</dbReference>
<dbReference type="PANTHER" id="PTHR42718:SF9">
    <property type="entry name" value="MAJOR FACILITATOR SUPERFAMILY MULTIDRUG TRANSPORTER MFSC"/>
    <property type="match status" value="1"/>
</dbReference>
<evidence type="ECO:0000256" key="3">
    <source>
        <dbReference type="ARBA" id="ARBA00022692"/>
    </source>
</evidence>
<dbReference type="STRING" id="1842727.RD110_00165"/>
<accession>A0A1P8JQ05</accession>
<feature type="transmembrane region" description="Helical" evidence="6">
    <location>
        <begin position="15"/>
        <end position="41"/>
    </location>
</feature>
<feature type="transmembrane region" description="Helical" evidence="6">
    <location>
        <begin position="171"/>
        <end position="191"/>
    </location>
</feature>
<reference evidence="8 9" key="1">
    <citation type="submission" date="2017-01" db="EMBL/GenBank/DDBJ databases">
        <authorList>
            <person name="Mah S.A."/>
            <person name="Swanson W.J."/>
            <person name="Moy G.W."/>
            <person name="Vacquier V.D."/>
        </authorList>
    </citation>
    <scope>NUCLEOTIDE SEQUENCE [LARGE SCALE GENOMIC DNA]</scope>
    <source>
        <strain evidence="8 9">DCY110</strain>
    </source>
</reference>
<evidence type="ECO:0000256" key="6">
    <source>
        <dbReference type="SAM" id="Phobius"/>
    </source>
</evidence>
<dbReference type="Proteomes" id="UP000186609">
    <property type="component" value="Chromosome"/>
</dbReference>
<feature type="transmembrane region" description="Helical" evidence="6">
    <location>
        <begin position="339"/>
        <end position="356"/>
    </location>
</feature>
<dbReference type="InterPro" id="IPR020846">
    <property type="entry name" value="MFS_dom"/>
</dbReference>
<keyword evidence="4 6" id="KW-1133">Transmembrane helix</keyword>
<gene>
    <name evidence="8" type="ORF">RD110_00165</name>
</gene>
<dbReference type="GO" id="GO:0016020">
    <property type="term" value="C:membrane"/>
    <property type="evidence" value="ECO:0007669"/>
    <property type="project" value="UniProtKB-SubCell"/>
</dbReference>
<evidence type="ECO:0000256" key="2">
    <source>
        <dbReference type="ARBA" id="ARBA00022448"/>
    </source>
</evidence>
<organism evidence="8 9">
    <name type="scientific">Rhodoferax koreensis</name>
    <dbReference type="NCBI Taxonomy" id="1842727"/>
    <lineage>
        <taxon>Bacteria</taxon>
        <taxon>Pseudomonadati</taxon>
        <taxon>Pseudomonadota</taxon>
        <taxon>Betaproteobacteria</taxon>
        <taxon>Burkholderiales</taxon>
        <taxon>Comamonadaceae</taxon>
        <taxon>Rhodoferax</taxon>
    </lineage>
</organism>
<feature type="transmembrane region" description="Helical" evidence="6">
    <location>
        <begin position="274"/>
        <end position="297"/>
    </location>
</feature>
<feature type="transmembrane region" description="Helical" evidence="6">
    <location>
        <begin position="409"/>
        <end position="430"/>
    </location>
</feature>
<dbReference type="AlphaFoldDB" id="A0A1P8JQ05"/>
<dbReference type="PROSITE" id="PS50850">
    <property type="entry name" value="MFS"/>
    <property type="match status" value="1"/>
</dbReference>
<dbReference type="InterPro" id="IPR036259">
    <property type="entry name" value="MFS_trans_sf"/>
</dbReference>
<evidence type="ECO:0000313" key="9">
    <source>
        <dbReference type="Proteomes" id="UP000186609"/>
    </source>
</evidence>
<feature type="transmembrane region" description="Helical" evidence="6">
    <location>
        <begin position="309"/>
        <end position="327"/>
    </location>
</feature>
<dbReference type="RefSeq" id="WP_076195570.1">
    <property type="nucleotide sequence ID" value="NZ_CP019236.1"/>
</dbReference>